<keyword evidence="3" id="KW-1185">Reference proteome</keyword>
<keyword evidence="1" id="KW-1133">Transmembrane helix</keyword>
<sequence>MSTTCQAVAPSQQNLNFWQKAGLELVALFRGRDVVLAIDLTESVGLNDEGRIRLRQLIEDSLQKRDSVYVVPFASTVNPLASTVNPISLETAISFQGKPEEIDRILKTVPFQSNATQQWTDIQLAESFIYRELAQVNQCRLVQNKSIKPQSVVWLTDAPLFTEPGIASDVWIETPADSPFRVQNSLPSQERKKWLDTLPLQKRSQSIDNYQLTVVDIAPTVQEFCTPAPGGKETCLVTPYLIGQLWFPALVFFSSLAAILVFGGLGIKYLMSLKKTWQLRITYEDSQEEQIRFLRHQQSLAIGDDIDCPGSEVRGYLKREGTNLYLEPISQSLPISYRGREITQRQLLKGNYIKLNCPYKSRDFDLIIQVNKQ</sequence>
<dbReference type="AlphaFoldDB" id="A0A1U7HRD9"/>
<keyword evidence="1" id="KW-0472">Membrane</keyword>
<dbReference type="EMBL" id="MRCB01000002">
    <property type="protein sequence ID" value="OKH26129.1"/>
    <property type="molecule type" value="Genomic_DNA"/>
</dbReference>
<evidence type="ECO:0000313" key="2">
    <source>
        <dbReference type="EMBL" id="OKH26129.1"/>
    </source>
</evidence>
<evidence type="ECO:0000256" key="1">
    <source>
        <dbReference type="SAM" id="Phobius"/>
    </source>
</evidence>
<gene>
    <name evidence="2" type="ORF">NIES593_03385</name>
</gene>
<proteinExistence type="predicted"/>
<accession>A0A1U7HRD9</accession>
<dbReference type="Proteomes" id="UP000186868">
    <property type="component" value="Unassembled WGS sequence"/>
</dbReference>
<comment type="caution">
    <text evidence="2">The sequence shown here is derived from an EMBL/GenBank/DDBJ whole genome shotgun (WGS) entry which is preliminary data.</text>
</comment>
<reference evidence="2 3" key="1">
    <citation type="submission" date="2016-11" db="EMBL/GenBank/DDBJ databases">
        <title>Draft Genome Sequences of Nine Cyanobacterial Strains from Diverse Habitats.</title>
        <authorList>
            <person name="Zhu T."/>
            <person name="Hou S."/>
            <person name="Lu X."/>
            <person name="Hess W.R."/>
        </authorList>
    </citation>
    <scope>NUCLEOTIDE SEQUENCE [LARGE SCALE GENOMIC DNA]</scope>
    <source>
        <strain evidence="2 3">NIES-593</strain>
    </source>
</reference>
<evidence type="ECO:0000313" key="3">
    <source>
        <dbReference type="Proteomes" id="UP000186868"/>
    </source>
</evidence>
<feature type="transmembrane region" description="Helical" evidence="1">
    <location>
        <begin position="245"/>
        <end position="270"/>
    </location>
</feature>
<keyword evidence="1" id="KW-0812">Transmembrane</keyword>
<evidence type="ECO:0008006" key="4">
    <source>
        <dbReference type="Google" id="ProtNLM"/>
    </source>
</evidence>
<dbReference type="STRING" id="1921803.NIES593_03385"/>
<name>A0A1U7HRD9_9CYAN</name>
<dbReference type="RefSeq" id="WP_073598236.1">
    <property type="nucleotide sequence ID" value="NZ_MRCB01000002.1"/>
</dbReference>
<dbReference type="OrthoDB" id="478073at2"/>
<organism evidence="2 3">
    <name type="scientific">Hydrococcus rivularis NIES-593</name>
    <dbReference type="NCBI Taxonomy" id="1921803"/>
    <lineage>
        <taxon>Bacteria</taxon>
        <taxon>Bacillati</taxon>
        <taxon>Cyanobacteriota</taxon>
        <taxon>Cyanophyceae</taxon>
        <taxon>Pleurocapsales</taxon>
        <taxon>Hydrococcaceae</taxon>
        <taxon>Hydrococcus</taxon>
    </lineage>
</organism>
<protein>
    <recommendedName>
        <fullName evidence="4">VWA domain-containing protein</fullName>
    </recommendedName>
</protein>